<gene>
    <name evidence="3" type="ORF">ASJ80_08900</name>
</gene>
<comment type="similarity">
    <text evidence="1">Belongs to the UPF0252 family.</text>
</comment>
<dbReference type="EMBL" id="LMVM01000003">
    <property type="protein sequence ID" value="PAV05617.1"/>
    <property type="molecule type" value="Genomic_DNA"/>
</dbReference>
<evidence type="ECO:0000313" key="4">
    <source>
        <dbReference type="Proteomes" id="UP000217784"/>
    </source>
</evidence>
<dbReference type="AlphaFoldDB" id="A0A2A2H8A8"/>
<dbReference type="Proteomes" id="UP000217784">
    <property type="component" value="Unassembled WGS sequence"/>
</dbReference>
<evidence type="ECO:0000259" key="2">
    <source>
        <dbReference type="Pfam" id="PF04473"/>
    </source>
</evidence>
<feature type="domain" description="Transglutaminase-like" evidence="2">
    <location>
        <begin position="513"/>
        <end position="588"/>
    </location>
</feature>
<evidence type="ECO:0000256" key="1">
    <source>
        <dbReference type="ARBA" id="ARBA00007458"/>
    </source>
</evidence>
<protein>
    <recommendedName>
        <fullName evidence="2">Transglutaminase-like domain-containing protein</fullName>
    </recommendedName>
</protein>
<dbReference type="RefSeq" id="WP_069585689.1">
    <property type="nucleotide sequence ID" value="NZ_LMVM01000003.1"/>
</dbReference>
<proteinExistence type="inferred from homology"/>
<comment type="caution">
    <text evidence="3">The sequence shown here is derived from an EMBL/GenBank/DDBJ whole genome shotgun (WGS) entry which is preliminary data.</text>
</comment>
<keyword evidence="4" id="KW-1185">Reference proteome</keyword>
<reference evidence="3 4" key="1">
    <citation type="journal article" date="2017" name="BMC Genomics">
        <title>Genomic analysis of methanogenic archaea reveals a shift towards energy conservation.</title>
        <authorList>
            <person name="Gilmore S.P."/>
            <person name="Henske J.K."/>
            <person name="Sexton J.A."/>
            <person name="Solomon K.V."/>
            <person name="Seppala S."/>
            <person name="Yoo J.I."/>
            <person name="Huyett L.M."/>
            <person name="Pressman A."/>
            <person name="Cogan J.Z."/>
            <person name="Kivenson V."/>
            <person name="Peng X."/>
            <person name="Tan Y."/>
            <person name="Valentine D.L."/>
            <person name="O'Malley M.A."/>
        </authorList>
    </citation>
    <scope>NUCLEOTIDE SEQUENCE [LARGE SCALE GENOMIC DNA]</scope>
    <source>
        <strain evidence="3 4">M.o.H.</strain>
    </source>
</reference>
<name>A0A2A2H8A8_METBR</name>
<accession>A0A2A2H8A8</accession>
<evidence type="ECO:0000313" key="3">
    <source>
        <dbReference type="EMBL" id="PAV05617.1"/>
    </source>
</evidence>
<dbReference type="OrthoDB" id="65954at2157"/>
<organism evidence="3 4">
    <name type="scientific">Methanobacterium bryantii</name>
    <dbReference type="NCBI Taxonomy" id="2161"/>
    <lineage>
        <taxon>Archaea</taxon>
        <taxon>Methanobacteriati</taxon>
        <taxon>Methanobacteriota</taxon>
        <taxon>Methanomada group</taxon>
        <taxon>Methanobacteria</taxon>
        <taxon>Methanobacteriales</taxon>
        <taxon>Methanobacteriaceae</taxon>
        <taxon>Methanobacterium</taxon>
    </lineage>
</organism>
<sequence length="659" mass="75705">MEKCILCERKGKMPCLTHGESLICRRCCKSNQSWAYCNVLCGNFPEEEKENLFEFRMSHISLTMDNGETIRLPLKCFLSNIYEFVTCIVKNLNIKFLNSQTISIEVTFNLKSDRISEEIYFKERWKKEENWGSQEYLSDHHMEYLYDYHPLFFVFTENINKVYPLKTELEVDGSSLDFTDSNVHWTVGLPCSNIKSKTLRRSGENIIEEYINGSGFLGRNYSIFSPIPFNKDLKLKFVISRPEMNIDPNLKLNFPLKLFFPFKNVIVEDINYIIPPGFELIKDPSITLYNPTNTIKLHQGPDPEMIEDISYSSTENLLFSNKINLDSYKILELSFEYMPKVEKEALSFVTTYPIPSSIYNSIYKLHSEKFAPAIVIVSNYSDHTISASITAEIEGISNVFENDIVIGSYSQEIVRITPNLNVDVIEKLHDIMDTSMRIKVESEGKPILRRNESIQVLARDTMIWEIEDPGKSWTVDLSKLVVSWITPHTPAVDKVISSAARKIGAMGAFNNDSSMTNEIKAIYDTISEDIRYVSRHFSFRSNEHVSTQRILSPKQTLSENSGNCIDLSVLFASCLENIDIKPLIVITPDHAFVGWKSFSSPSSFIFLEATFMGESDFFSAVEYGTRTYEKYNQDNPGDIEIIDVEEIRGKGVYPPRWFS</sequence>
<dbReference type="Gene3D" id="3.10.620.30">
    <property type="match status" value="1"/>
</dbReference>
<dbReference type="InterPro" id="IPR007562">
    <property type="entry name" value="Transglutaminase-like_domain"/>
</dbReference>
<dbReference type="Pfam" id="PF04473">
    <property type="entry name" value="DUF553"/>
    <property type="match status" value="1"/>
</dbReference>